<dbReference type="EMBL" id="LK934640">
    <property type="protein sequence ID" value="CDU19505.1"/>
    <property type="molecule type" value="Genomic_DNA"/>
</dbReference>
<evidence type="ECO:0000259" key="2">
    <source>
        <dbReference type="PROSITE" id="PS51286"/>
    </source>
</evidence>
<name>A0A077Y7X6_PLAYE</name>
<evidence type="ECO:0000313" key="3">
    <source>
        <dbReference type="EMBL" id="CDU19505.1"/>
    </source>
</evidence>
<dbReference type="OMA" id="WKIIPIN"/>
<sequence>MRKLSLKILSSKISRLNNVHVQKVFFCNKKYEPFINNSNEFNIPYNNLDDVEFEDQLSSAITFDINIDSDKKWKKQEEIEYNNFLKNIQNQKFCNHNFVQEGNLEEPQNCEINEAINEGINEVDLTNCEITETIKNIKNILDTYEMGGEEKDEITIIETIFNNLKTKNNKHILNLMGDNYINIFVSILYKNFENISYNNFVIFINIIYELRQKQIIRDFSYEYIKFLNKENNLIFQNNSVKNSNDIKYLKLSENEKINLCINILEILNNCSLYFSDYYEYLLSKLDKMNKDQIVLFSKECYKHSLRTKHYLDQVCNICVEKIKIFDIKNIQSLYYSFHRFPKDYSKFYDISLNLILENITHFDIYFDHILLKIANNFKNDKKYANLIASIANKINVYITQIRKNINYQPNNGSVENGPKLVATDQSKMNAQCPQIVSKAEKNLDPKKNLDSKKSVDSQKNLDPEKGVDSEKSVNSEPSSETCKELICHDSKQVDNSETDVCNTIVETIKCLKYLEYRKNNDNEVKNAVNTIYEFINDHPEYLKLLSVDDVVYILVCFTSYNKRVVIYNNLLDILCERSNEFLHAKNISLWIYPVLYLSKISWFHGNYFNFLFNCIKDNYVLSRLNVFQLLKLLSSIVKMNIYDEEIYNILIKKLFTEWDTIKKKLVDISTFLWSCAYVNIIYKPLFDSAYISIINLIDNKSLVLDNVIYKNCFVNITWAFIVGNYHKNEKNFDKILNITFLNRNPNDSQAFKRLHQIADACFKEIPNYLINLRSLDILYQYCMHEKCKTLRNDFNIYKKEKDAMKIKNKIIDEIAHILKKIPTSYQLHYEPYNNSPYIIDILLNQNQKIGICVYGKEHLMRTLANSHWDYMNTGFTSLQMRILASHGWKIIPINGGEWLKLNTEQKKTYLQEYFKKYSIQI</sequence>
<evidence type="ECO:0000313" key="5">
    <source>
        <dbReference type="Proteomes" id="UP000072874"/>
    </source>
</evidence>
<evidence type="ECO:0000313" key="6">
    <source>
        <dbReference type="Proteomes" id="UP000072904"/>
    </source>
</evidence>
<feature type="region of interest" description="Disordered" evidence="1">
    <location>
        <begin position="443"/>
        <end position="477"/>
    </location>
</feature>
<dbReference type="Proteomes" id="UP000072874">
    <property type="component" value="Chromosome 12"/>
</dbReference>
<reference evidence="4" key="2">
    <citation type="submission" date="2014-05" db="EMBL/GenBank/DDBJ databases">
        <authorList>
            <person name="Aslett M.A."/>
            <person name="De Silva N."/>
        </authorList>
    </citation>
    <scope>NUCLEOTIDE SEQUENCE</scope>
    <source>
        <strain evidence="4">17X</strain>
    </source>
</reference>
<organism evidence="3 6">
    <name type="scientific">Plasmodium yoelii</name>
    <dbReference type="NCBI Taxonomy" id="5861"/>
    <lineage>
        <taxon>Eukaryota</taxon>
        <taxon>Sar</taxon>
        <taxon>Alveolata</taxon>
        <taxon>Apicomplexa</taxon>
        <taxon>Aconoidasida</taxon>
        <taxon>Haemosporida</taxon>
        <taxon>Plasmodiidae</taxon>
        <taxon>Plasmodium</taxon>
        <taxon>Plasmodium (Vinckeia)</taxon>
    </lineage>
</organism>
<dbReference type="EMBL" id="LM993666">
    <property type="protein sequence ID" value="VTZ80141.1"/>
    <property type="molecule type" value="Genomic_DNA"/>
</dbReference>
<evidence type="ECO:0000256" key="1">
    <source>
        <dbReference type="SAM" id="MobiDB-lite"/>
    </source>
</evidence>
<dbReference type="VEuPathDB" id="PlasmoDB:PYYM_1233500"/>
<dbReference type="SMART" id="SM00952">
    <property type="entry name" value="RAP"/>
    <property type="match status" value="1"/>
</dbReference>
<dbReference type="Proteomes" id="UP000072904">
    <property type="component" value="Chromosome 12"/>
</dbReference>
<reference evidence="3" key="3">
    <citation type="submission" date="2014-05" db="EMBL/GenBank/DDBJ databases">
        <authorList>
            <person name="Aslett A.Martin."/>
            <person name="De Silva Nishadi"/>
        </authorList>
    </citation>
    <scope>NUCLEOTIDE SEQUENCE</scope>
    <source>
        <strain evidence="3">YM</strain>
    </source>
</reference>
<dbReference type="VEuPathDB" id="PlasmoDB:Py17XNL_001205198"/>
<dbReference type="GeneID" id="3806725"/>
<dbReference type="Pfam" id="PF08373">
    <property type="entry name" value="RAP"/>
    <property type="match status" value="1"/>
</dbReference>
<dbReference type="KEGG" id="pyo:PY17X_1234300"/>
<dbReference type="AlphaFoldDB" id="A0A077Y7X6"/>
<reference evidence="5 6" key="1">
    <citation type="journal article" date="2014" name="BMC Biol.">
        <title>A comprehensive evaluation of rodent malaria parasite genomes and gene expression.</title>
        <authorList>
            <person name="Otto T.D."/>
            <person name="Bohme U."/>
            <person name="Jackson A.P."/>
            <person name="Hunt M."/>
            <person name="Franke-Fayard B."/>
            <person name="Hoeijmakers W.A."/>
            <person name="Religa A.A."/>
            <person name="Robertson L."/>
            <person name="Sanders M."/>
            <person name="Ogun S.A."/>
            <person name="Cunningham D."/>
            <person name="Erhart A."/>
            <person name="Billker O."/>
            <person name="Khan S.M."/>
            <person name="Stunnenberg H.G."/>
            <person name="Langhorne J."/>
            <person name="Holder A.A."/>
            <person name="Waters A.P."/>
            <person name="Newbold C.I."/>
            <person name="Pain A."/>
            <person name="Berriman M."/>
            <person name="Janse C.J."/>
        </authorList>
    </citation>
    <scope>NUCLEOTIDE SEQUENCE [LARGE SCALE GENOMIC DNA]</scope>
    <source>
        <strain evidence="4 5">17X</strain>
        <strain evidence="3 6">YM</strain>
    </source>
</reference>
<accession>A0A077Y7X6</accession>
<evidence type="ECO:0000313" key="4">
    <source>
        <dbReference type="EMBL" id="VTZ80141.1"/>
    </source>
</evidence>
<feature type="compositionally biased region" description="Basic and acidic residues" evidence="1">
    <location>
        <begin position="443"/>
        <end position="473"/>
    </location>
</feature>
<gene>
    <name evidence="4" type="ORF">PY17X_1234300</name>
    <name evidence="3" type="ORF">PYYM_1233500</name>
</gene>
<dbReference type="VEuPathDB" id="PlasmoDB:PY01634"/>
<feature type="domain" description="RAP" evidence="2">
    <location>
        <begin position="849"/>
        <end position="912"/>
    </location>
</feature>
<dbReference type="RefSeq" id="XP_729426.1">
    <property type="nucleotide sequence ID" value="XM_724333.1"/>
</dbReference>
<protein>
    <submittedName>
        <fullName evidence="3">RAP protein, putative</fullName>
    </submittedName>
</protein>
<dbReference type="OrthoDB" id="360738at2759"/>
<proteinExistence type="predicted"/>
<dbReference type="VEuPathDB" id="PlasmoDB:PY17X_1234300"/>
<dbReference type="PROSITE" id="PS51286">
    <property type="entry name" value="RAP"/>
    <property type="match status" value="1"/>
</dbReference>
<dbReference type="InterPro" id="IPR013584">
    <property type="entry name" value="RAP"/>
</dbReference>
<reference evidence="4" key="4">
    <citation type="submission" date="2019-05" db="EMBL/GenBank/DDBJ databases">
        <authorList>
            <consortium name="Pathogen Informatics"/>
        </authorList>
    </citation>
    <scope>NUCLEOTIDE SEQUENCE</scope>
    <source>
        <strain evidence="4">17X</strain>
    </source>
</reference>